<keyword evidence="3" id="KW-1185">Reference proteome</keyword>
<gene>
    <name evidence="2" type="ORF">ODALV1_LOCUS29508</name>
</gene>
<feature type="signal peptide" evidence="1">
    <location>
        <begin position="1"/>
        <end position="17"/>
    </location>
</feature>
<reference evidence="2 3" key="1">
    <citation type="submission" date="2024-08" db="EMBL/GenBank/DDBJ databases">
        <authorList>
            <person name="Cucini C."/>
            <person name="Frati F."/>
        </authorList>
    </citation>
    <scope>NUCLEOTIDE SEQUENCE [LARGE SCALE GENOMIC DNA]</scope>
</reference>
<evidence type="ECO:0000256" key="1">
    <source>
        <dbReference type="SAM" id="SignalP"/>
    </source>
</evidence>
<evidence type="ECO:0000313" key="2">
    <source>
        <dbReference type="EMBL" id="CAL8143373.1"/>
    </source>
</evidence>
<accession>A0ABP1S486</accession>
<proteinExistence type="predicted"/>
<dbReference type="Proteomes" id="UP001642540">
    <property type="component" value="Unassembled WGS sequence"/>
</dbReference>
<evidence type="ECO:0000313" key="3">
    <source>
        <dbReference type="Proteomes" id="UP001642540"/>
    </source>
</evidence>
<feature type="chain" id="PRO_5046614502" evidence="1">
    <location>
        <begin position="18"/>
        <end position="324"/>
    </location>
</feature>
<sequence length="324" mass="37375">MKSTILFVLAFAVLASATPPRKITNTTDLKSLSTIEKFSLFVLSGLDLEPKPQLDIPWKSLFAYDDYPETDPFFVDLRAIIVQSIKIKEDAPLAAFDFNFRFEMCDWYNCYNITFNFTSGITQLKGQARTTSVNVITPTHFKNTFTVPLFQWHADDFYFEIANHVSGVTWKYSNSRLNINNMRLTTQFDYEFVPELGIQIRNLDIDFLLLSARFSILNYRHEYDDGTILPLPPIVTDYVLALLAEWLEVKAEYQTALEFRINCVLSGFRNDPERCTPTTDEGYFPNSYYVYNVMELFETIGLASLDRTDLWDDVAADAENVLDN</sequence>
<name>A0ABP1S486_9HEXA</name>
<protein>
    <submittedName>
        <fullName evidence="2">Uncharacterized protein</fullName>
    </submittedName>
</protein>
<comment type="caution">
    <text evidence="2">The sequence shown here is derived from an EMBL/GenBank/DDBJ whole genome shotgun (WGS) entry which is preliminary data.</text>
</comment>
<organism evidence="2 3">
    <name type="scientific">Orchesella dallaii</name>
    <dbReference type="NCBI Taxonomy" id="48710"/>
    <lineage>
        <taxon>Eukaryota</taxon>
        <taxon>Metazoa</taxon>
        <taxon>Ecdysozoa</taxon>
        <taxon>Arthropoda</taxon>
        <taxon>Hexapoda</taxon>
        <taxon>Collembola</taxon>
        <taxon>Entomobryomorpha</taxon>
        <taxon>Entomobryoidea</taxon>
        <taxon>Orchesellidae</taxon>
        <taxon>Orchesellinae</taxon>
        <taxon>Orchesella</taxon>
    </lineage>
</organism>
<keyword evidence="1" id="KW-0732">Signal</keyword>
<dbReference type="EMBL" id="CAXLJM020000156">
    <property type="protein sequence ID" value="CAL8143373.1"/>
    <property type="molecule type" value="Genomic_DNA"/>
</dbReference>